<dbReference type="KEGG" id="aab:A4R43_06880"/>
<accession>A0A344LJU7</accession>
<dbReference type="OrthoDB" id="4554885at2"/>
<dbReference type="EMBL" id="CP015163">
    <property type="protein sequence ID" value="AXB48321.1"/>
    <property type="molecule type" value="Genomic_DNA"/>
</dbReference>
<sequence>MVSGTVVEELLAALRKVPGLRPATPATVPSLAWVPWDWDDLAVTVGPEVVEIRLVATKLPLPPVLGHAEEVLGPVLPPGTRLRLVVTDLDRVALDAPVESEVDHPMGS</sequence>
<keyword evidence="2" id="KW-1185">Reference proteome</keyword>
<gene>
    <name evidence="1" type="ORF">A4R43_06880</name>
</gene>
<dbReference type="AlphaFoldDB" id="A0A344LJU7"/>
<evidence type="ECO:0000313" key="2">
    <source>
        <dbReference type="Proteomes" id="UP000250434"/>
    </source>
</evidence>
<organism evidence="1 2">
    <name type="scientific">Amycolatopsis albispora</name>
    <dbReference type="NCBI Taxonomy" id="1804986"/>
    <lineage>
        <taxon>Bacteria</taxon>
        <taxon>Bacillati</taxon>
        <taxon>Actinomycetota</taxon>
        <taxon>Actinomycetes</taxon>
        <taxon>Pseudonocardiales</taxon>
        <taxon>Pseudonocardiaceae</taxon>
        <taxon>Amycolatopsis</taxon>
    </lineage>
</organism>
<name>A0A344LJU7_9PSEU</name>
<evidence type="ECO:0000313" key="1">
    <source>
        <dbReference type="EMBL" id="AXB48321.1"/>
    </source>
</evidence>
<reference evidence="1 2" key="1">
    <citation type="submission" date="2016-04" db="EMBL/GenBank/DDBJ databases">
        <title>Complete genome sequence and analysis of deep-sea sediment isolate, Amycolatopsis sp. WP1.</title>
        <authorList>
            <person name="Wang H."/>
            <person name="Chen S."/>
            <person name="Wu Q."/>
        </authorList>
    </citation>
    <scope>NUCLEOTIDE SEQUENCE [LARGE SCALE GENOMIC DNA]</scope>
    <source>
        <strain evidence="1 2">WP1</strain>
    </source>
</reference>
<protein>
    <submittedName>
        <fullName evidence="1">Uncharacterized protein</fullName>
    </submittedName>
</protein>
<proteinExistence type="predicted"/>
<dbReference type="Proteomes" id="UP000250434">
    <property type="component" value="Chromosome"/>
</dbReference>